<evidence type="ECO:0000313" key="1">
    <source>
        <dbReference type="EMBL" id="SUM34500.1"/>
    </source>
</evidence>
<evidence type="ECO:0000313" key="2">
    <source>
        <dbReference type="Proteomes" id="UP000255277"/>
    </source>
</evidence>
<reference evidence="1 2" key="1">
    <citation type="submission" date="2018-06" db="EMBL/GenBank/DDBJ databases">
        <authorList>
            <consortium name="Pathogen Informatics"/>
            <person name="Doyle S."/>
        </authorList>
    </citation>
    <scope>NUCLEOTIDE SEQUENCE [LARGE SCALE GENOMIC DNA]</scope>
    <source>
        <strain evidence="1 2">NCTC12195</strain>
    </source>
</reference>
<dbReference type="Proteomes" id="UP000255277">
    <property type="component" value="Unassembled WGS sequence"/>
</dbReference>
<organism evidence="1 2">
    <name type="scientific">Staphylococcus gallinarum</name>
    <dbReference type="NCBI Taxonomy" id="1293"/>
    <lineage>
        <taxon>Bacteria</taxon>
        <taxon>Bacillati</taxon>
        <taxon>Bacillota</taxon>
        <taxon>Bacilli</taxon>
        <taxon>Bacillales</taxon>
        <taxon>Staphylococcaceae</taxon>
        <taxon>Staphylococcus</taxon>
    </lineage>
</organism>
<proteinExistence type="predicted"/>
<accession>A0A380FL84</accession>
<name>A0A380FL84_STAGA</name>
<protein>
    <submittedName>
        <fullName evidence="1">Formate dehydrogenase accessory protein</fullName>
    </submittedName>
</protein>
<gene>
    <name evidence="1" type="ORF">NCTC12195_04025</name>
</gene>
<dbReference type="AlphaFoldDB" id="A0A380FL84"/>
<dbReference type="EMBL" id="UHDK01000001">
    <property type="protein sequence ID" value="SUM34500.1"/>
    <property type="molecule type" value="Genomic_DNA"/>
</dbReference>
<sequence length="46" mass="5556">MHEDVLTNQPIVRYEQGALIQTTDHLCYRIPINYHGKWLRICHCYL</sequence>